<dbReference type="SUPFAM" id="SSF54695">
    <property type="entry name" value="POZ domain"/>
    <property type="match status" value="1"/>
</dbReference>
<reference evidence="2" key="1">
    <citation type="submission" date="2021-01" db="EMBL/GenBank/DDBJ databases">
        <authorList>
            <person name="Kaushik A."/>
        </authorList>
    </citation>
    <scope>NUCLEOTIDE SEQUENCE</scope>
    <source>
        <strain evidence="2">AG6-10EEA</strain>
    </source>
</reference>
<dbReference type="PANTHER" id="PTHR24410:SF23">
    <property type="entry name" value="BTB DOMAIN-CONTAINING PROTEIN-RELATED"/>
    <property type="match status" value="1"/>
</dbReference>
<dbReference type="PROSITE" id="PS50097">
    <property type="entry name" value="BTB"/>
    <property type="match status" value="1"/>
</dbReference>
<feature type="domain" description="BTB" evidence="1">
    <location>
        <begin position="55"/>
        <end position="131"/>
    </location>
</feature>
<dbReference type="Pfam" id="PF00651">
    <property type="entry name" value="BTB"/>
    <property type="match status" value="1"/>
</dbReference>
<accession>A0A8H3D149</accession>
<dbReference type="CDD" id="cd18186">
    <property type="entry name" value="BTB_POZ_ZBTB_KLHL-like"/>
    <property type="match status" value="1"/>
</dbReference>
<dbReference type="Proteomes" id="UP000663853">
    <property type="component" value="Unassembled WGS sequence"/>
</dbReference>
<dbReference type="Gene3D" id="3.30.710.10">
    <property type="entry name" value="Potassium Channel Kv1.1, Chain A"/>
    <property type="match status" value="1"/>
</dbReference>
<organism evidence="2 3">
    <name type="scientific">Rhizoctonia solani</name>
    <dbReference type="NCBI Taxonomy" id="456999"/>
    <lineage>
        <taxon>Eukaryota</taxon>
        <taxon>Fungi</taxon>
        <taxon>Dikarya</taxon>
        <taxon>Basidiomycota</taxon>
        <taxon>Agaricomycotina</taxon>
        <taxon>Agaricomycetes</taxon>
        <taxon>Cantharellales</taxon>
        <taxon>Ceratobasidiaceae</taxon>
        <taxon>Rhizoctonia</taxon>
    </lineage>
</organism>
<protein>
    <recommendedName>
        <fullName evidence="1">BTB domain-containing protein</fullName>
    </recommendedName>
</protein>
<comment type="caution">
    <text evidence="2">The sequence shown here is derived from an EMBL/GenBank/DDBJ whole genome shotgun (WGS) entry which is preliminary data.</text>
</comment>
<dbReference type="PANTHER" id="PTHR24410">
    <property type="entry name" value="HL07962P-RELATED"/>
    <property type="match status" value="1"/>
</dbReference>
<name>A0A8H3D149_9AGAM</name>
<evidence type="ECO:0000313" key="3">
    <source>
        <dbReference type="Proteomes" id="UP000663853"/>
    </source>
</evidence>
<proteinExistence type="predicted"/>
<dbReference type="InterPro" id="IPR011333">
    <property type="entry name" value="SKP1/BTB/POZ_sf"/>
</dbReference>
<dbReference type="SMART" id="SM00225">
    <property type="entry name" value="BTB"/>
    <property type="match status" value="1"/>
</dbReference>
<evidence type="ECO:0000313" key="2">
    <source>
        <dbReference type="EMBL" id="CAE6503387.1"/>
    </source>
</evidence>
<dbReference type="EMBL" id="CAJMXA010003565">
    <property type="protein sequence ID" value="CAE6503387.1"/>
    <property type="molecule type" value="Genomic_DNA"/>
</dbReference>
<dbReference type="InterPro" id="IPR000210">
    <property type="entry name" value="BTB/POZ_dom"/>
</dbReference>
<dbReference type="AlphaFoldDB" id="A0A8H3D149"/>
<dbReference type="InterPro" id="IPR051481">
    <property type="entry name" value="BTB-POZ/Galectin-3-binding"/>
</dbReference>
<sequence length="343" mass="39308">MTCSTCGAIVAYIYFCTQLELGDSELSYLGPFKMSEDHMAEDKLTRHPKYFHPTGDIVFQAQAVLFRVHREILCKHSEVFKDMFDLACAESAKHLSATPSDDNTRIVLHDNPDELALLFAFIYRDPIDPENTKHCLQLALLAHKYDMPALVKHCRDHITPRLPTGFRASGYKARSRYSEDRTLIPLALRTAQLVSIPSIVPWAMYTLSVQPDSDYDLFIQSEEDRLLVQSYSEVIRALRNLSSELVENWNCFASDFLNDKCENPDPECERNEAYRAECGYVEDNSFVMESEEKNPIWKIWSLLGSYHSPGGYLCSGCKYDWESCTEGFMVDAYDSIEKIVHDN</sequence>
<gene>
    <name evidence="2" type="ORF">RDB_LOCUS115835</name>
</gene>
<evidence type="ECO:0000259" key="1">
    <source>
        <dbReference type="PROSITE" id="PS50097"/>
    </source>
</evidence>